<organism evidence="2 3">
    <name type="scientific">Plasmodium falciparum (isolate Palo Alto / Uganda)</name>
    <dbReference type="NCBI Taxonomy" id="57270"/>
    <lineage>
        <taxon>Eukaryota</taxon>
        <taxon>Sar</taxon>
        <taxon>Alveolata</taxon>
        <taxon>Apicomplexa</taxon>
        <taxon>Aconoidasida</taxon>
        <taxon>Haemosporida</taxon>
        <taxon>Plasmodiidae</taxon>
        <taxon>Plasmodium</taxon>
        <taxon>Plasmodium (Laverania)</taxon>
    </lineage>
</organism>
<gene>
    <name evidence="2" type="ORF">PFUGPA_03112</name>
</gene>
<keyword evidence="1" id="KW-0812">Transmembrane</keyword>
<feature type="transmembrane region" description="Helical" evidence="1">
    <location>
        <begin position="44"/>
        <end position="63"/>
    </location>
</feature>
<keyword evidence="1" id="KW-1133">Transmembrane helix</keyword>
<dbReference type="AlphaFoldDB" id="W4IXI6"/>
<feature type="transmembrane region" description="Helical" evidence="1">
    <location>
        <begin position="12"/>
        <end position="38"/>
    </location>
</feature>
<reference evidence="2 3" key="1">
    <citation type="submission" date="2013-02" db="EMBL/GenBank/DDBJ databases">
        <title>The Genome Annotation of Plasmodium falciparum Palo Alto/Uganda.</title>
        <authorList>
            <consortium name="The Broad Institute Genome Sequencing Platform"/>
            <consortium name="The Broad Institute Genome Sequencing Center for Infectious Disease"/>
            <person name="Neafsey D."/>
            <person name="Hoffman S."/>
            <person name="Volkman S."/>
            <person name="Rosenthal P."/>
            <person name="Walker B."/>
            <person name="Young S.K."/>
            <person name="Zeng Q."/>
            <person name="Gargeya S."/>
            <person name="Fitzgerald M."/>
            <person name="Haas B."/>
            <person name="Abouelleil A."/>
            <person name="Allen A.W."/>
            <person name="Alvarado L."/>
            <person name="Arachchi H.M."/>
            <person name="Berlin A.M."/>
            <person name="Chapman S.B."/>
            <person name="Gainer-Dewar J."/>
            <person name="Goldberg J."/>
            <person name="Griggs A."/>
            <person name="Gujja S."/>
            <person name="Hansen M."/>
            <person name="Howarth C."/>
            <person name="Imamovic A."/>
            <person name="Ireland A."/>
            <person name="Larimer J."/>
            <person name="McCowan C."/>
            <person name="Murphy C."/>
            <person name="Pearson M."/>
            <person name="Poon T.W."/>
            <person name="Priest M."/>
            <person name="Roberts A."/>
            <person name="Saif S."/>
            <person name="Shea T."/>
            <person name="Sisk P."/>
            <person name="Sykes S."/>
            <person name="Wortman J."/>
            <person name="Nusbaum C."/>
            <person name="Birren B."/>
        </authorList>
    </citation>
    <scope>NUCLEOTIDE SEQUENCE [LARGE SCALE GENOMIC DNA]</scope>
    <source>
        <strain evidence="2 3">Palo Alto/Uganda</strain>
    </source>
</reference>
<reference evidence="2 3" key="2">
    <citation type="submission" date="2013-02" db="EMBL/GenBank/DDBJ databases">
        <title>The Genome Sequence of Plasmodium falciparum Palo Alto/Uganda.</title>
        <authorList>
            <consortium name="The Broad Institute Genome Sequencing Platform"/>
            <consortium name="The Broad Institute Genome Sequencing Center for Infectious Disease"/>
            <person name="Neafsey D."/>
            <person name="Cheeseman I."/>
            <person name="Volkman S."/>
            <person name="Adams J."/>
            <person name="Walker B."/>
            <person name="Young S.K."/>
            <person name="Zeng Q."/>
            <person name="Gargeya S."/>
            <person name="Fitzgerald M."/>
            <person name="Haas B."/>
            <person name="Abouelleil A."/>
            <person name="Alvarado L."/>
            <person name="Arachchi H.M."/>
            <person name="Berlin A.M."/>
            <person name="Chapman S.B."/>
            <person name="Dewar J."/>
            <person name="Goldberg J."/>
            <person name="Griggs A."/>
            <person name="Gujja S."/>
            <person name="Hansen M."/>
            <person name="Howarth C."/>
            <person name="Imamovic A."/>
            <person name="Larimer J."/>
            <person name="McCowan C."/>
            <person name="Murphy C."/>
            <person name="Neiman D."/>
            <person name="Pearson M."/>
            <person name="Priest M."/>
            <person name="Roberts A."/>
            <person name="Saif S."/>
            <person name="Shea T."/>
            <person name="Sisk P."/>
            <person name="Sykes S."/>
            <person name="Wortman J."/>
            <person name="Nusbaum C."/>
            <person name="Birren B."/>
        </authorList>
    </citation>
    <scope>NUCLEOTIDE SEQUENCE [LARGE SCALE GENOMIC DNA]</scope>
    <source>
        <strain evidence="2 3">Palo Alto/Uganda</strain>
    </source>
</reference>
<keyword evidence="1" id="KW-0472">Membrane</keyword>
<sequence>MYILCVHTYIRMYVYFSYFFHLLHFFLYIFYIFIRIFIELCTKQYKIIYIYILFLVVFLYSGFPSSREKRNQIINIKQLNDYIYIYIYN</sequence>
<dbReference type="Proteomes" id="UP000019103">
    <property type="component" value="Unassembled WGS sequence"/>
</dbReference>
<accession>W4IXI6</accession>
<evidence type="ECO:0000313" key="2">
    <source>
        <dbReference type="EMBL" id="ETW54504.1"/>
    </source>
</evidence>
<dbReference type="EMBL" id="KI927383">
    <property type="protein sequence ID" value="ETW54504.1"/>
    <property type="molecule type" value="Genomic_DNA"/>
</dbReference>
<evidence type="ECO:0000313" key="3">
    <source>
        <dbReference type="Proteomes" id="UP000019103"/>
    </source>
</evidence>
<evidence type="ECO:0000256" key="1">
    <source>
        <dbReference type="SAM" id="Phobius"/>
    </source>
</evidence>
<name>W4IXI6_PLAFP</name>
<protein>
    <submittedName>
        <fullName evidence="2">Uncharacterized protein</fullName>
    </submittedName>
</protein>
<proteinExistence type="predicted"/>